<evidence type="ECO:0000313" key="1">
    <source>
        <dbReference type="EMBL" id="SAK93954.1"/>
    </source>
</evidence>
<reference evidence="1" key="1">
    <citation type="submission" date="2016-01" db="EMBL/GenBank/DDBJ databases">
        <authorList>
            <person name="Peeters C."/>
        </authorList>
    </citation>
    <scope>NUCLEOTIDE SEQUENCE [LARGE SCALE GENOMIC DNA]</scope>
    <source>
        <strain evidence="1">LMG 29323</strain>
    </source>
</reference>
<name>A0A158DHA0_9BURK</name>
<dbReference type="GO" id="GO:0003677">
    <property type="term" value="F:DNA binding"/>
    <property type="evidence" value="ECO:0007669"/>
    <property type="project" value="InterPro"/>
</dbReference>
<dbReference type="Gene3D" id="1.10.260.40">
    <property type="entry name" value="lambda repressor-like DNA-binding domains"/>
    <property type="match status" value="1"/>
</dbReference>
<protein>
    <submittedName>
        <fullName evidence="1">Uncharacterized protein</fullName>
    </submittedName>
</protein>
<dbReference type="InterPro" id="IPR010982">
    <property type="entry name" value="Lambda_DNA-bd_dom_sf"/>
</dbReference>
<dbReference type="EMBL" id="FCOE02000039">
    <property type="protein sequence ID" value="SAK93954.1"/>
    <property type="molecule type" value="Genomic_DNA"/>
</dbReference>
<accession>A0A158DHA0</accession>
<gene>
    <name evidence="1" type="ORF">AWB80_06896</name>
</gene>
<evidence type="ECO:0000313" key="2">
    <source>
        <dbReference type="Proteomes" id="UP000054911"/>
    </source>
</evidence>
<dbReference type="AlphaFoldDB" id="A0A158DHA0"/>
<comment type="caution">
    <text evidence="1">The sequence shown here is derived from an EMBL/GenBank/DDBJ whole genome shotgun (WGS) entry which is preliminary data.</text>
</comment>
<sequence>MGKLKQGKDGALQAEIDAFYKTMRAKALLKALAWFGDSPSKLAYAIGMDRDAASVWIKRGGIPPRAALLLERVAGFPLTASEMCPGVEWARFKKRQCPACHHYIYPPRYRTVCLSPTKDGRYVPTFAAPKIGRTVSRLKKATRGAIVSQQV</sequence>
<dbReference type="Proteomes" id="UP000054911">
    <property type="component" value="Unassembled WGS sequence"/>
</dbReference>
<keyword evidence="2" id="KW-1185">Reference proteome</keyword>
<proteinExistence type="predicted"/>
<organism evidence="1 2">
    <name type="scientific">Caballeronia pedi</name>
    <dbReference type="NCBI Taxonomy" id="1777141"/>
    <lineage>
        <taxon>Bacteria</taxon>
        <taxon>Pseudomonadati</taxon>
        <taxon>Pseudomonadota</taxon>
        <taxon>Betaproteobacteria</taxon>
        <taxon>Burkholderiales</taxon>
        <taxon>Burkholderiaceae</taxon>
        <taxon>Caballeronia</taxon>
    </lineage>
</organism>